<dbReference type="GO" id="GO:0005783">
    <property type="term" value="C:endoplasmic reticulum"/>
    <property type="evidence" value="ECO:0007669"/>
    <property type="project" value="TreeGrafter"/>
</dbReference>
<dbReference type="OrthoDB" id="10259408at2759"/>
<feature type="compositionally biased region" description="Polar residues" evidence="11">
    <location>
        <begin position="491"/>
        <end position="502"/>
    </location>
</feature>
<evidence type="ECO:0000256" key="3">
    <source>
        <dbReference type="ARBA" id="ARBA00004308"/>
    </source>
</evidence>
<evidence type="ECO:0000256" key="10">
    <source>
        <dbReference type="ARBA" id="ARBA00023136"/>
    </source>
</evidence>
<evidence type="ECO:0000313" key="13">
    <source>
        <dbReference type="EMBL" id="EJK64350.1"/>
    </source>
</evidence>
<dbReference type="PROSITE" id="PS51670">
    <property type="entry name" value="SHKT"/>
    <property type="match status" value="1"/>
</dbReference>
<accession>K0SG73</accession>
<feature type="compositionally biased region" description="Basic and acidic residues" evidence="11">
    <location>
        <begin position="420"/>
        <end position="430"/>
    </location>
</feature>
<keyword evidence="7" id="KW-1133">Transmembrane helix</keyword>
<name>K0SG73_THAOC</name>
<dbReference type="GO" id="GO:0005506">
    <property type="term" value="F:iron ion binding"/>
    <property type="evidence" value="ECO:0007669"/>
    <property type="project" value="InterPro"/>
</dbReference>
<sequence length="620" mass="68241">SGAAGGSGSPSKGSEVEKGRSTACWKMDSKWPMRMFVASLSLSLLALNSIPTALTADVGTCAPEDHASGACTSELESDGRTSSSSGESRRAGLERSTDCYLISSCFADDSEDSEDFDSSDDDICHDFGDDCEQYTEDDCENNPGVFDDRRAFDVGVTDPFFLSPGYMKYNCAHSCATCAAFERAIDNSHNKDVCTDNLFECKVRPYNSAFMLEECQRSCFVCYEETNQFGADQRLPHIDDKYYDATRELIGNSIAYVRDIWARREETRAFNFKCRNMEADCSIWAARDGCEDGDDDGDNGWSMATQCAPACQTCHLLDRALECPMGEDNDPVWKPGDLNRLFEEIVDDASGLGEYTKYNPIALSRPELKTDGTPAGVDEDGPWVVLLDNFITDEEAEAFIEAGKKAGYERSSDVGVENPDGTHEEEVSDGRTSHNAWCDVDLCDSDPVIGPVITRIASATKTHVHNSESLQLLQYEVGQSTRRTSPVEFGESQQQNTNLTSVSSHPLHRIMTLFLYLNDVEEGGGTSFPLLDVTVQPKKGSALLWPSVLDAAPESKDYRTDHEALPVIKGLNNASQQLILNQNTARACLGLSGPVTSRWPWKRLSLGRKLDVVQFRVDLV</sequence>
<evidence type="ECO:0000256" key="4">
    <source>
        <dbReference type="ARBA" id="ARBA00022692"/>
    </source>
</evidence>
<dbReference type="OMA" id="RTSHNAW"/>
<keyword evidence="14" id="KW-1185">Reference proteome</keyword>
<keyword evidence="9" id="KW-0408">Iron</keyword>
<keyword evidence="10" id="KW-0472">Membrane</keyword>
<evidence type="ECO:0000313" key="14">
    <source>
        <dbReference type="Proteomes" id="UP000266841"/>
    </source>
</evidence>
<keyword evidence="5" id="KW-0479">Metal-binding</keyword>
<dbReference type="InterPro" id="IPR006620">
    <property type="entry name" value="Pro_4_hyd_alph"/>
</dbReference>
<dbReference type="Proteomes" id="UP000266841">
    <property type="component" value="Unassembled WGS sequence"/>
</dbReference>
<dbReference type="GO" id="GO:0016020">
    <property type="term" value="C:membrane"/>
    <property type="evidence" value="ECO:0007669"/>
    <property type="project" value="UniProtKB-SubCell"/>
</dbReference>
<comment type="cofactor">
    <cofactor evidence="1">
        <name>L-ascorbate</name>
        <dbReference type="ChEBI" id="CHEBI:38290"/>
    </cofactor>
</comment>
<dbReference type="EMBL" id="AGNL01017358">
    <property type="protein sequence ID" value="EJK64350.1"/>
    <property type="molecule type" value="Genomic_DNA"/>
</dbReference>
<keyword evidence="6" id="KW-0223">Dioxygenase</keyword>
<dbReference type="InterPro" id="IPR045054">
    <property type="entry name" value="P4HA-like"/>
</dbReference>
<evidence type="ECO:0000256" key="7">
    <source>
        <dbReference type="ARBA" id="ARBA00022989"/>
    </source>
</evidence>
<protein>
    <recommendedName>
        <fullName evidence="12">ShKT domain-containing protein</fullName>
    </recommendedName>
</protein>
<comment type="caution">
    <text evidence="13">The sequence shown here is derived from an EMBL/GenBank/DDBJ whole genome shotgun (WGS) entry which is preliminary data.</text>
</comment>
<dbReference type="eggNOG" id="KOG1591">
    <property type="taxonomic scope" value="Eukaryota"/>
</dbReference>
<organism evidence="13 14">
    <name type="scientific">Thalassiosira oceanica</name>
    <name type="common">Marine diatom</name>
    <dbReference type="NCBI Taxonomy" id="159749"/>
    <lineage>
        <taxon>Eukaryota</taxon>
        <taxon>Sar</taxon>
        <taxon>Stramenopiles</taxon>
        <taxon>Ochrophyta</taxon>
        <taxon>Bacillariophyta</taxon>
        <taxon>Coscinodiscophyceae</taxon>
        <taxon>Thalassiosirophycidae</taxon>
        <taxon>Thalassiosirales</taxon>
        <taxon>Thalassiosiraceae</taxon>
        <taxon>Thalassiosira</taxon>
    </lineage>
</organism>
<keyword evidence="8" id="KW-0560">Oxidoreductase</keyword>
<dbReference type="GO" id="GO:0031418">
    <property type="term" value="F:L-ascorbic acid binding"/>
    <property type="evidence" value="ECO:0007669"/>
    <property type="project" value="InterPro"/>
</dbReference>
<dbReference type="PANTHER" id="PTHR10869:SF235">
    <property type="entry name" value="PROCOLLAGEN-PROLINE 4-DIOXYGENASE"/>
    <property type="match status" value="1"/>
</dbReference>
<reference evidence="13 14" key="1">
    <citation type="journal article" date="2012" name="Genome Biol.">
        <title>Genome and low-iron response of an oceanic diatom adapted to chronic iron limitation.</title>
        <authorList>
            <person name="Lommer M."/>
            <person name="Specht M."/>
            <person name="Roy A.S."/>
            <person name="Kraemer L."/>
            <person name="Andreson R."/>
            <person name="Gutowska M.A."/>
            <person name="Wolf J."/>
            <person name="Bergner S.V."/>
            <person name="Schilhabel M.B."/>
            <person name="Klostermeier U.C."/>
            <person name="Beiko R.G."/>
            <person name="Rosenstiel P."/>
            <person name="Hippler M."/>
            <person name="Laroche J."/>
        </authorList>
    </citation>
    <scope>NUCLEOTIDE SEQUENCE [LARGE SCALE GENOMIC DNA]</scope>
    <source>
        <strain evidence="13 14">CCMP1005</strain>
    </source>
</reference>
<evidence type="ECO:0000256" key="8">
    <source>
        <dbReference type="ARBA" id="ARBA00023002"/>
    </source>
</evidence>
<evidence type="ECO:0000259" key="12">
    <source>
        <dbReference type="PROSITE" id="PS51670"/>
    </source>
</evidence>
<dbReference type="SMART" id="SM00702">
    <property type="entry name" value="P4Hc"/>
    <property type="match status" value="1"/>
</dbReference>
<feature type="region of interest" description="Disordered" evidence="11">
    <location>
        <begin position="1"/>
        <end position="20"/>
    </location>
</feature>
<evidence type="ECO:0000256" key="9">
    <source>
        <dbReference type="ARBA" id="ARBA00023004"/>
    </source>
</evidence>
<proteinExistence type="predicted"/>
<evidence type="ECO:0000256" key="1">
    <source>
        <dbReference type="ARBA" id="ARBA00001961"/>
    </source>
</evidence>
<dbReference type="Gene3D" id="2.60.120.620">
    <property type="entry name" value="q2cbj1_9rhob like domain"/>
    <property type="match status" value="1"/>
</dbReference>
<dbReference type="GO" id="GO:0004656">
    <property type="term" value="F:procollagen-proline 4-dioxygenase activity"/>
    <property type="evidence" value="ECO:0007669"/>
    <property type="project" value="TreeGrafter"/>
</dbReference>
<feature type="region of interest" description="Disordered" evidence="11">
    <location>
        <begin position="69"/>
        <end position="91"/>
    </location>
</feature>
<dbReference type="AlphaFoldDB" id="K0SG73"/>
<dbReference type="InterPro" id="IPR003582">
    <property type="entry name" value="ShKT_dom"/>
</dbReference>
<comment type="subcellular location">
    <subcellularLocation>
        <location evidence="3">Endomembrane system</location>
    </subcellularLocation>
    <subcellularLocation>
        <location evidence="2">Membrane</location>
        <topology evidence="2">Single-pass membrane protein</topology>
    </subcellularLocation>
</comment>
<evidence type="ECO:0000256" key="5">
    <source>
        <dbReference type="ARBA" id="ARBA00022723"/>
    </source>
</evidence>
<feature type="region of interest" description="Disordered" evidence="11">
    <location>
        <begin position="410"/>
        <end position="430"/>
    </location>
</feature>
<keyword evidence="4" id="KW-0812">Transmembrane</keyword>
<feature type="region of interest" description="Disordered" evidence="11">
    <location>
        <begin position="483"/>
        <end position="502"/>
    </location>
</feature>
<evidence type="ECO:0000256" key="2">
    <source>
        <dbReference type="ARBA" id="ARBA00004167"/>
    </source>
</evidence>
<evidence type="ECO:0000256" key="6">
    <source>
        <dbReference type="ARBA" id="ARBA00022964"/>
    </source>
</evidence>
<feature type="domain" description="ShKT" evidence="12">
    <location>
        <begin position="274"/>
        <end position="314"/>
    </location>
</feature>
<evidence type="ECO:0000256" key="11">
    <source>
        <dbReference type="SAM" id="MobiDB-lite"/>
    </source>
</evidence>
<feature type="non-terminal residue" evidence="13">
    <location>
        <position position="1"/>
    </location>
</feature>
<dbReference type="PANTHER" id="PTHR10869">
    <property type="entry name" value="PROLYL 4-HYDROXYLASE ALPHA SUBUNIT"/>
    <property type="match status" value="1"/>
</dbReference>
<gene>
    <name evidence="13" type="ORF">THAOC_14927</name>
</gene>